<dbReference type="PROSITE" id="PS50862">
    <property type="entry name" value="AA_TRNA_LIGASE_II"/>
    <property type="match status" value="1"/>
</dbReference>
<evidence type="ECO:0000259" key="10">
    <source>
        <dbReference type="PROSITE" id="PS50862"/>
    </source>
</evidence>
<keyword evidence="3 9" id="KW-0436">Ligase</keyword>
<proteinExistence type="inferred from homology"/>
<evidence type="ECO:0000256" key="1">
    <source>
        <dbReference type="ARBA" id="ARBA00008226"/>
    </source>
</evidence>
<dbReference type="Proteomes" id="UP001466331">
    <property type="component" value="Unassembled WGS sequence"/>
</dbReference>
<dbReference type="SUPFAM" id="SSF55681">
    <property type="entry name" value="Class II aaRS and biotin synthetases"/>
    <property type="match status" value="1"/>
</dbReference>
<keyword evidence="5 9" id="KW-0067">ATP-binding</keyword>
<dbReference type="InterPro" id="IPR006195">
    <property type="entry name" value="aa-tRNA-synth_II"/>
</dbReference>
<keyword evidence="12" id="KW-1185">Reference proteome</keyword>
<dbReference type="CDD" id="cd00859">
    <property type="entry name" value="HisRS_anticodon"/>
    <property type="match status" value="1"/>
</dbReference>
<dbReference type="RefSeq" id="WP_420069674.1">
    <property type="nucleotide sequence ID" value="NZ_JBCHKQ010000002.1"/>
</dbReference>
<dbReference type="PANTHER" id="PTHR11476:SF7">
    <property type="entry name" value="HISTIDINE--TRNA LIGASE"/>
    <property type="match status" value="1"/>
</dbReference>
<dbReference type="SUPFAM" id="SSF52954">
    <property type="entry name" value="Class II aaRS ABD-related"/>
    <property type="match status" value="1"/>
</dbReference>
<dbReference type="InterPro" id="IPR045864">
    <property type="entry name" value="aa-tRNA-synth_II/BPL/LPL"/>
</dbReference>
<dbReference type="InterPro" id="IPR015807">
    <property type="entry name" value="His-tRNA-ligase"/>
</dbReference>
<dbReference type="InterPro" id="IPR036621">
    <property type="entry name" value="Anticodon-bd_dom_sf"/>
</dbReference>
<dbReference type="InterPro" id="IPR033656">
    <property type="entry name" value="HisRS_anticodon"/>
</dbReference>
<dbReference type="InterPro" id="IPR004516">
    <property type="entry name" value="HisRS/HisZ"/>
</dbReference>
<dbReference type="NCBIfam" id="TIGR00442">
    <property type="entry name" value="hisS"/>
    <property type="match status" value="1"/>
</dbReference>
<dbReference type="HAMAP" id="MF_00127">
    <property type="entry name" value="His_tRNA_synth"/>
    <property type="match status" value="1"/>
</dbReference>
<evidence type="ECO:0000256" key="2">
    <source>
        <dbReference type="ARBA" id="ARBA00011738"/>
    </source>
</evidence>
<dbReference type="Pfam" id="PF13393">
    <property type="entry name" value="tRNA-synt_His"/>
    <property type="match status" value="1"/>
</dbReference>
<feature type="domain" description="Aminoacyl-transfer RNA synthetases class-II family profile" evidence="10">
    <location>
        <begin position="1"/>
        <end position="338"/>
    </location>
</feature>
<keyword evidence="9" id="KW-0963">Cytoplasm</keyword>
<dbReference type="InterPro" id="IPR041715">
    <property type="entry name" value="HisRS-like_core"/>
</dbReference>
<comment type="similarity">
    <text evidence="1 9">Belongs to the class-II aminoacyl-tRNA synthetase family.</text>
</comment>
<keyword evidence="7 9" id="KW-0030">Aminoacyl-tRNA synthetase</keyword>
<evidence type="ECO:0000256" key="4">
    <source>
        <dbReference type="ARBA" id="ARBA00022741"/>
    </source>
</evidence>
<dbReference type="PIRSF" id="PIRSF001549">
    <property type="entry name" value="His-tRNA_synth"/>
    <property type="match status" value="1"/>
</dbReference>
<keyword evidence="6 9" id="KW-0648">Protein biosynthesis</keyword>
<keyword evidence="4 9" id="KW-0547">Nucleotide-binding</keyword>
<name>A0ABU9UC34_9SPIR</name>
<dbReference type="GO" id="GO:0004821">
    <property type="term" value="F:histidine-tRNA ligase activity"/>
    <property type="evidence" value="ECO:0007669"/>
    <property type="project" value="UniProtKB-EC"/>
</dbReference>
<organism evidence="11 12">
    <name type="scientific">Rarispira pelagica</name>
    <dbReference type="NCBI Taxonomy" id="3141764"/>
    <lineage>
        <taxon>Bacteria</taxon>
        <taxon>Pseudomonadati</taxon>
        <taxon>Spirochaetota</taxon>
        <taxon>Spirochaetia</taxon>
        <taxon>Winmispirales</taxon>
        <taxon>Winmispiraceae</taxon>
        <taxon>Rarispira</taxon>
    </lineage>
</organism>
<comment type="subcellular location">
    <subcellularLocation>
        <location evidence="9">Cytoplasm</location>
    </subcellularLocation>
</comment>
<evidence type="ECO:0000256" key="8">
    <source>
        <dbReference type="ARBA" id="ARBA00047639"/>
    </source>
</evidence>
<dbReference type="PANTHER" id="PTHR11476">
    <property type="entry name" value="HISTIDYL-TRNA SYNTHETASE"/>
    <property type="match status" value="1"/>
</dbReference>
<dbReference type="CDD" id="cd00773">
    <property type="entry name" value="HisRS-like_core"/>
    <property type="match status" value="1"/>
</dbReference>
<evidence type="ECO:0000313" key="12">
    <source>
        <dbReference type="Proteomes" id="UP001466331"/>
    </source>
</evidence>
<dbReference type="Gene3D" id="3.30.930.10">
    <property type="entry name" value="Bira Bifunctional Protein, Domain 2"/>
    <property type="match status" value="1"/>
</dbReference>
<comment type="subunit">
    <text evidence="2 9">Homodimer.</text>
</comment>
<dbReference type="Gene3D" id="3.40.50.800">
    <property type="entry name" value="Anticodon-binding domain"/>
    <property type="match status" value="1"/>
</dbReference>
<comment type="catalytic activity">
    <reaction evidence="8 9">
        <text>tRNA(His) + L-histidine + ATP = L-histidyl-tRNA(His) + AMP + diphosphate + H(+)</text>
        <dbReference type="Rhea" id="RHEA:17313"/>
        <dbReference type="Rhea" id="RHEA-COMP:9665"/>
        <dbReference type="Rhea" id="RHEA-COMP:9689"/>
        <dbReference type="ChEBI" id="CHEBI:15378"/>
        <dbReference type="ChEBI" id="CHEBI:30616"/>
        <dbReference type="ChEBI" id="CHEBI:33019"/>
        <dbReference type="ChEBI" id="CHEBI:57595"/>
        <dbReference type="ChEBI" id="CHEBI:78442"/>
        <dbReference type="ChEBI" id="CHEBI:78527"/>
        <dbReference type="ChEBI" id="CHEBI:456215"/>
        <dbReference type="EC" id="6.1.1.21"/>
    </reaction>
</comment>
<dbReference type="EC" id="6.1.1.21" evidence="9"/>
<evidence type="ECO:0000256" key="7">
    <source>
        <dbReference type="ARBA" id="ARBA00023146"/>
    </source>
</evidence>
<dbReference type="Pfam" id="PF03129">
    <property type="entry name" value="HGTP_anticodon"/>
    <property type="match status" value="1"/>
</dbReference>
<dbReference type="InterPro" id="IPR004154">
    <property type="entry name" value="Anticodon-bd"/>
</dbReference>
<evidence type="ECO:0000256" key="3">
    <source>
        <dbReference type="ARBA" id="ARBA00022598"/>
    </source>
</evidence>
<accession>A0ABU9UC34</accession>
<evidence type="ECO:0000256" key="6">
    <source>
        <dbReference type="ARBA" id="ARBA00022917"/>
    </source>
</evidence>
<evidence type="ECO:0000256" key="5">
    <source>
        <dbReference type="ARBA" id="ARBA00022840"/>
    </source>
</evidence>
<gene>
    <name evidence="9 11" type="primary">hisS</name>
    <name evidence="11" type="ORF">WKV44_06705</name>
</gene>
<comment type="caution">
    <text evidence="11">The sequence shown here is derived from an EMBL/GenBank/DDBJ whole genome shotgun (WGS) entry which is preliminary data.</text>
</comment>
<dbReference type="EMBL" id="JBCHKQ010000002">
    <property type="protein sequence ID" value="MEM5948228.1"/>
    <property type="molecule type" value="Genomic_DNA"/>
</dbReference>
<reference evidence="11 12" key="1">
    <citation type="submission" date="2024-03" db="EMBL/GenBank/DDBJ databases">
        <title>Ignisphaera cupida sp. nov., a hyperthermophilic hydrolytic archaeon from a hot spring of Kamchatka, and proposal of Ignisphaeraceae fam. nov.</title>
        <authorList>
            <person name="Podosokorskaya O.A."/>
            <person name="Elcheninov A.G."/>
            <person name="Maltseva A.I."/>
            <person name="Zayulina K.S."/>
            <person name="Novikov A."/>
            <person name="Merkel A.Y."/>
        </authorList>
    </citation>
    <scope>NUCLEOTIDE SEQUENCE [LARGE SCALE GENOMIC DNA]</scope>
    <source>
        <strain evidence="11 12">38H-sp</strain>
    </source>
</reference>
<evidence type="ECO:0000313" key="11">
    <source>
        <dbReference type="EMBL" id="MEM5948228.1"/>
    </source>
</evidence>
<evidence type="ECO:0000256" key="9">
    <source>
        <dbReference type="HAMAP-Rule" id="MF_00127"/>
    </source>
</evidence>
<protein>
    <recommendedName>
        <fullName evidence="9">Histidine--tRNA ligase</fullName>
        <ecNumber evidence="9">6.1.1.21</ecNumber>
    </recommendedName>
    <alternativeName>
        <fullName evidence="9">Histidyl-tRNA synthetase</fullName>
        <shortName evidence="9">HisRS</shortName>
    </alternativeName>
</protein>
<sequence length="434" mass="49212">MIEPRILKGFRDFLPEQQSIRKNIIRRLEETFVSCGYMPIDTPVLEYADVLLGKSGGDTEKQVYRFSDHGGRDVAMRFDLTVPFARFMAQHSNELYLPFRRYHIDKVFRGENTQKGRYREFVQCDFDIVGTDSVSSDVEILLLMYRSFKAIGVEDITINIAHRGVTSSVLSALGLDDPMPVLRAIDKLFKIGREGVIKELEGIADKSICEKILDTLTMEDSPEKTLARLSDVCGKDNPHIMRLLRIWNILSELGLSHVYTINPSITRGLDYYTGVVFETFLNKLPGIGSVCSGGRYDNLVGLYSKENITGIGASIGLDRLIAGLTELGITEDMQGDNPDVLILCMSEELLPLYHRLAETLRDNKIKAEVYPDNKRFKQQFSYAEKKNIPFAIIIGEDEQKSGKIELKDLTTREQYSLSSEEELISLVIRNKNKK</sequence>